<protein>
    <submittedName>
        <fullName evidence="1">Uncharacterized protein</fullName>
    </submittedName>
</protein>
<reference evidence="1 2" key="1">
    <citation type="submission" date="2017-02" db="EMBL/GenBank/DDBJ databases">
        <title>Natronthermophilus aegyptiacus gen. nov.,sp. nov., an aerobic, extremely halophilic alkalithermophilic archaeon isolated from the athalassohaline Wadi An Natrun, Egypt.</title>
        <authorList>
            <person name="Zhao B."/>
        </authorList>
    </citation>
    <scope>NUCLEOTIDE SEQUENCE [LARGE SCALE GENOMIC DNA]</scope>
    <source>
        <strain evidence="1 2">CGMCC 1.3597</strain>
    </source>
</reference>
<keyword evidence="2" id="KW-1185">Reference proteome</keyword>
<dbReference type="RefSeq" id="WP_054861977.1">
    <property type="nucleotide sequence ID" value="NZ_MWPH01000005.1"/>
</dbReference>
<gene>
    <name evidence="1" type="ORF">B2G88_18280</name>
</gene>
<evidence type="ECO:0000313" key="2">
    <source>
        <dbReference type="Proteomes" id="UP000196084"/>
    </source>
</evidence>
<name>A0A202E3Y6_9EURY</name>
<dbReference type="AlphaFoldDB" id="A0A202E3Y6"/>
<sequence>MSVGDSDRNRDVIELDFTQIKYRQESVIIKYLADGIAPTTWESLEVLITDGGEVSPQDIANETGRHPGSVRRALGRIPELVEREYGKVSLRSKYIADLVHDAVKEAREATRRAAEAGAKAIEAAERGLDQSTSAFIAWATKHDIDV</sequence>
<accession>A0A202E3Y6</accession>
<dbReference type="EMBL" id="MWPH01000005">
    <property type="protein sequence ID" value="OVE82939.1"/>
    <property type="molecule type" value="Genomic_DNA"/>
</dbReference>
<proteinExistence type="predicted"/>
<dbReference type="Proteomes" id="UP000196084">
    <property type="component" value="Unassembled WGS sequence"/>
</dbReference>
<organism evidence="1 2">
    <name type="scientific">Natronolimnobius baerhuensis</name>
    <dbReference type="NCBI Taxonomy" id="253108"/>
    <lineage>
        <taxon>Archaea</taxon>
        <taxon>Methanobacteriati</taxon>
        <taxon>Methanobacteriota</taxon>
        <taxon>Stenosarchaea group</taxon>
        <taxon>Halobacteria</taxon>
        <taxon>Halobacteriales</taxon>
        <taxon>Natrialbaceae</taxon>
        <taxon>Natronolimnobius</taxon>
    </lineage>
</organism>
<evidence type="ECO:0000313" key="1">
    <source>
        <dbReference type="EMBL" id="OVE82939.1"/>
    </source>
</evidence>
<dbReference type="OrthoDB" id="316855at2157"/>
<comment type="caution">
    <text evidence="1">The sequence shown here is derived from an EMBL/GenBank/DDBJ whole genome shotgun (WGS) entry which is preliminary data.</text>
</comment>